<accession>A0A8H3QJ34</accession>
<dbReference type="AlphaFoldDB" id="A0A8H3QJ34"/>
<evidence type="ECO:0000313" key="1">
    <source>
        <dbReference type="EMBL" id="GES80992.1"/>
    </source>
</evidence>
<gene>
    <name evidence="1" type="ORF">RCL2_000824900</name>
</gene>
<evidence type="ECO:0000313" key="2">
    <source>
        <dbReference type="Proteomes" id="UP000615446"/>
    </source>
</evidence>
<evidence type="ECO:0008006" key="3">
    <source>
        <dbReference type="Google" id="ProtNLM"/>
    </source>
</evidence>
<reference evidence="1" key="1">
    <citation type="submission" date="2019-10" db="EMBL/GenBank/DDBJ databases">
        <title>Conservation and host-specific expression of non-tandemly repeated heterogenous ribosome RNA gene in arbuscular mycorrhizal fungi.</title>
        <authorList>
            <person name="Maeda T."/>
            <person name="Kobayashi Y."/>
            <person name="Nakagawa T."/>
            <person name="Ezawa T."/>
            <person name="Yamaguchi K."/>
            <person name="Bino T."/>
            <person name="Nishimoto Y."/>
            <person name="Shigenobu S."/>
            <person name="Kawaguchi M."/>
        </authorList>
    </citation>
    <scope>NUCLEOTIDE SEQUENCE</scope>
    <source>
        <strain evidence="1">HR1</strain>
    </source>
</reference>
<protein>
    <recommendedName>
        <fullName evidence="3">Integrase catalytic domain-containing protein</fullName>
    </recommendedName>
</protein>
<proteinExistence type="predicted"/>
<dbReference type="OrthoDB" id="2403749at2759"/>
<dbReference type="Proteomes" id="UP000615446">
    <property type="component" value="Unassembled WGS sequence"/>
</dbReference>
<organism evidence="1 2">
    <name type="scientific">Rhizophagus clarus</name>
    <dbReference type="NCBI Taxonomy" id="94130"/>
    <lineage>
        <taxon>Eukaryota</taxon>
        <taxon>Fungi</taxon>
        <taxon>Fungi incertae sedis</taxon>
        <taxon>Mucoromycota</taxon>
        <taxon>Glomeromycotina</taxon>
        <taxon>Glomeromycetes</taxon>
        <taxon>Glomerales</taxon>
        <taxon>Glomeraceae</taxon>
        <taxon>Rhizophagus</taxon>
    </lineage>
</organism>
<comment type="caution">
    <text evidence="1">The sequence shown here is derived from an EMBL/GenBank/DDBJ whole genome shotgun (WGS) entry which is preliminary data.</text>
</comment>
<sequence length="664" mass="77246">MSQPQIIIDPDEELRIVCRLLFYNIPGFYPNAKKLYRVCQEEGYSFRLQNITKWIKHQYSYQIYRQPLPCKAEASFSKIKIPNKVHQCDILLHTHDQDDGWIFVCTLLVIDVATRFKDGRSLTSRNSLEIWIAIKDIYEDPSNPLTWPKLLMTDVDASFRALKKRIAILTYKVQYAIERRLTDGKRSRVFKKILKKYIDYLNNSKTRLIGMSPARAMTLEEVESKPSKKPKRAIGKDEKIKLQKGTAVRYLLKAGELEGDHRRRATDPYWSLRVFKIKRVVIGKNPPQPVLYYLEDEPIESTAHLIGRNPKRPFKYEELQEIEEPDKIEYPPDEFMRKYHPTGFVHYVHASSKSVQAEDYAMKRGDLLGKKFPSCRPSFLNGMQLDGYNEELKLAFEYHGSQYYSLNSMFHKRGQIDLDEQKSRDQKKYTLIEKGYLDDVSGSNHEIRNIRSGRSQALEKISGKKKSSKIGERNVKCDDVILCGHHLNEPKYGIVRNFYKYLAQDKSKPYYEDITFSTLTPDKIPDPKKFNVKRSKLTIFEDVCSDPPAIQKKIIPYFSRGRHENISSIYVSQKFHRIPTDIRENATHIVLFSGGGSTRKLADIISPYTDADPHKASKVIDGYLRQKEFVVIDINKPRSESFSLRWDTPLNLEKEIESLGNTSN</sequence>
<dbReference type="EMBL" id="BLAL01000053">
    <property type="protein sequence ID" value="GES80992.1"/>
    <property type="molecule type" value="Genomic_DNA"/>
</dbReference>
<name>A0A8H3QJ34_9GLOM</name>